<accession>A0A518BB91</accession>
<dbReference type="SUPFAM" id="SSF52540">
    <property type="entry name" value="P-loop containing nucleoside triphosphate hydrolases"/>
    <property type="match status" value="1"/>
</dbReference>
<dbReference type="Proteomes" id="UP000317093">
    <property type="component" value="Chromosome"/>
</dbReference>
<dbReference type="EC" id="2.7.4.8" evidence="5"/>
<dbReference type="Gene3D" id="3.40.50.300">
    <property type="entry name" value="P-loop containing nucleotide triphosphate hydrolases"/>
    <property type="match status" value="1"/>
</dbReference>
<keyword evidence="3 5" id="KW-0418">Kinase</keyword>
<reference evidence="5 6" key="1">
    <citation type="submission" date="2019-02" db="EMBL/GenBank/DDBJ databases">
        <title>Deep-cultivation of Planctomycetes and their phenomic and genomic characterization uncovers novel biology.</title>
        <authorList>
            <person name="Wiegand S."/>
            <person name="Jogler M."/>
            <person name="Boedeker C."/>
            <person name="Pinto D."/>
            <person name="Vollmers J."/>
            <person name="Rivas-Marin E."/>
            <person name="Kohn T."/>
            <person name="Peeters S.H."/>
            <person name="Heuer A."/>
            <person name="Rast P."/>
            <person name="Oberbeckmann S."/>
            <person name="Bunk B."/>
            <person name="Jeske O."/>
            <person name="Meyerdierks A."/>
            <person name="Storesund J.E."/>
            <person name="Kallscheuer N."/>
            <person name="Luecker S."/>
            <person name="Lage O.M."/>
            <person name="Pohl T."/>
            <person name="Merkel B.J."/>
            <person name="Hornburger P."/>
            <person name="Mueller R.-W."/>
            <person name="Bruemmer F."/>
            <person name="Labrenz M."/>
            <person name="Spormann A.M."/>
            <person name="Op den Camp H."/>
            <person name="Overmann J."/>
            <person name="Amann R."/>
            <person name="Jetten M.S.M."/>
            <person name="Mascher T."/>
            <person name="Medema M.H."/>
            <person name="Devos D.P."/>
            <person name="Kaster A.-K."/>
            <person name="Ovreas L."/>
            <person name="Rohde M."/>
            <person name="Galperin M.Y."/>
            <person name="Jogler C."/>
        </authorList>
    </citation>
    <scope>NUCLEOTIDE SEQUENCE [LARGE SCALE GENOMIC DNA]</scope>
    <source>
        <strain evidence="5 6">Pan216</strain>
    </source>
</reference>
<dbReference type="InterPro" id="IPR008145">
    <property type="entry name" value="GK/Ca_channel_bsu"/>
</dbReference>
<sequence length="249" mass="28297">MAKNSKRLIVLSGPSCAGKSPLLKAVGDLFPKLREQLVPCVFYNSRDARPGEEDGVDYHFRSREEIEHFRDKDDFVVMDVRGDLQAANIVEWRDEAEGDLFFEGNPFVGRALLEHPALENLEKVGMFLSPISKEEIRAIGVMENLELDDLVVTMMRRKLLRRTQRQKGLLGLPELEDIENRAGSAPRELRMACHFDHVIPNHDGEDSEHWWAFPLPLGDARRATLAVATLLRGEVPPIAEAWDEELFES</sequence>
<feature type="domain" description="Guanylate kinase-like" evidence="4">
    <location>
        <begin position="6"/>
        <end position="232"/>
    </location>
</feature>
<organism evidence="5 6">
    <name type="scientific">Kolteria novifilia</name>
    <dbReference type="NCBI Taxonomy" id="2527975"/>
    <lineage>
        <taxon>Bacteria</taxon>
        <taxon>Pseudomonadati</taxon>
        <taxon>Planctomycetota</taxon>
        <taxon>Planctomycetia</taxon>
        <taxon>Kolteriales</taxon>
        <taxon>Kolteriaceae</taxon>
        <taxon>Kolteria</taxon>
    </lineage>
</organism>
<evidence type="ECO:0000256" key="2">
    <source>
        <dbReference type="ARBA" id="ARBA00022679"/>
    </source>
</evidence>
<evidence type="ECO:0000313" key="6">
    <source>
        <dbReference type="Proteomes" id="UP000317093"/>
    </source>
</evidence>
<dbReference type="AlphaFoldDB" id="A0A518BB91"/>
<dbReference type="GO" id="GO:0005829">
    <property type="term" value="C:cytosol"/>
    <property type="evidence" value="ECO:0007669"/>
    <property type="project" value="TreeGrafter"/>
</dbReference>
<dbReference type="PANTHER" id="PTHR23117:SF13">
    <property type="entry name" value="GUANYLATE KINASE"/>
    <property type="match status" value="1"/>
</dbReference>
<dbReference type="EMBL" id="CP036279">
    <property type="protein sequence ID" value="QDU64256.1"/>
    <property type="molecule type" value="Genomic_DNA"/>
</dbReference>
<gene>
    <name evidence="5" type="primary">gmk_2</name>
    <name evidence="5" type="ORF">Pan216_51450</name>
</gene>
<dbReference type="InterPro" id="IPR027417">
    <property type="entry name" value="P-loop_NTPase"/>
</dbReference>
<dbReference type="InterPro" id="IPR008144">
    <property type="entry name" value="Guanylate_kin-like_dom"/>
</dbReference>
<protein>
    <submittedName>
        <fullName evidence="5">Guanylate kinase</fullName>
        <ecNumber evidence="5">2.7.4.8</ecNumber>
    </submittedName>
</protein>
<evidence type="ECO:0000256" key="1">
    <source>
        <dbReference type="ARBA" id="ARBA00005790"/>
    </source>
</evidence>
<dbReference type="PROSITE" id="PS50052">
    <property type="entry name" value="GUANYLATE_KINASE_2"/>
    <property type="match status" value="1"/>
</dbReference>
<proteinExistence type="inferred from homology"/>
<dbReference type="PANTHER" id="PTHR23117">
    <property type="entry name" value="GUANYLATE KINASE-RELATED"/>
    <property type="match status" value="1"/>
</dbReference>
<comment type="similarity">
    <text evidence="1">Belongs to the guanylate kinase family.</text>
</comment>
<evidence type="ECO:0000259" key="4">
    <source>
        <dbReference type="PROSITE" id="PS50052"/>
    </source>
</evidence>
<dbReference type="RefSeq" id="WP_419192946.1">
    <property type="nucleotide sequence ID" value="NZ_CP036279.1"/>
</dbReference>
<evidence type="ECO:0000313" key="5">
    <source>
        <dbReference type="EMBL" id="QDU64256.1"/>
    </source>
</evidence>
<dbReference type="KEGG" id="knv:Pan216_51450"/>
<dbReference type="Pfam" id="PF00625">
    <property type="entry name" value="Guanylate_kin"/>
    <property type="match status" value="1"/>
</dbReference>
<dbReference type="GO" id="GO:0004385">
    <property type="term" value="F:GMP kinase activity"/>
    <property type="evidence" value="ECO:0007669"/>
    <property type="project" value="UniProtKB-EC"/>
</dbReference>
<keyword evidence="6" id="KW-1185">Reference proteome</keyword>
<evidence type="ECO:0000256" key="3">
    <source>
        <dbReference type="ARBA" id="ARBA00022777"/>
    </source>
</evidence>
<name>A0A518BB91_9BACT</name>
<keyword evidence="2 5" id="KW-0808">Transferase</keyword>